<sequence length="145" mass="16574">MKTCFPSRKKNGENYATLDEMMALIGQEPHGSWLAGTNNMWHGGIHISEISAPGSVLKPNMAETAVPLQCMADGEVVAWRLNKDYQRSTYLDQPVQYTTTFVLVKSTCLPDKSKEQTQLDFYSLYMGWRRCLRLRNANAWLPKKR</sequence>
<dbReference type="Proteomes" id="UP000307968">
    <property type="component" value="Chromosome"/>
</dbReference>
<organism evidence="1 2">
    <name type="scientific">Serratia rubidaea</name>
    <name type="common">Serratia marinorubra</name>
    <dbReference type="NCBI Taxonomy" id="61652"/>
    <lineage>
        <taxon>Bacteria</taxon>
        <taxon>Pseudomonadati</taxon>
        <taxon>Pseudomonadota</taxon>
        <taxon>Gammaproteobacteria</taxon>
        <taxon>Enterobacterales</taxon>
        <taxon>Yersiniaceae</taxon>
        <taxon>Serratia</taxon>
    </lineage>
</organism>
<gene>
    <name evidence="1" type="ORF">NCTC12971_02042</name>
</gene>
<accession>A0A4U9HCJ2</accession>
<proteinExistence type="predicted"/>
<evidence type="ECO:0000313" key="2">
    <source>
        <dbReference type="Proteomes" id="UP000307968"/>
    </source>
</evidence>
<protein>
    <submittedName>
        <fullName evidence="1">Phage-related lysozyme (Muraminidase)</fullName>
    </submittedName>
</protein>
<dbReference type="AlphaFoldDB" id="A0A4U9HCJ2"/>
<name>A0A4U9HCJ2_SERRU</name>
<evidence type="ECO:0000313" key="1">
    <source>
        <dbReference type="EMBL" id="VTP61528.1"/>
    </source>
</evidence>
<reference evidence="1 2" key="1">
    <citation type="submission" date="2019-05" db="EMBL/GenBank/DDBJ databases">
        <authorList>
            <consortium name="Pathogen Informatics"/>
        </authorList>
    </citation>
    <scope>NUCLEOTIDE SEQUENCE [LARGE SCALE GENOMIC DNA]</scope>
    <source>
        <strain evidence="1 2">NCTC12971</strain>
    </source>
</reference>
<dbReference type="EMBL" id="LR590463">
    <property type="protein sequence ID" value="VTP61528.1"/>
    <property type="molecule type" value="Genomic_DNA"/>
</dbReference>